<reference evidence="1 2" key="1">
    <citation type="journal article" date="2005" name="Nucleic Acids Res.">
        <title>Genomic blueprint of Hahella chejuensis, a marine microbe producing an algicidal agent.</title>
        <authorList>
            <person name="Jeong H."/>
            <person name="Yim J.H."/>
            <person name="Lee C."/>
            <person name="Choi S.-H."/>
            <person name="Park Y.K."/>
            <person name="Yoon S.H."/>
            <person name="Hur C.-G."/>
            <person name="Kang H.-Y."/>
            <person name="Kim D."/>
            <person name="Lee H.H."/>
            <person name="Park K.H."/>
            <person name="Park S.-H."/>
            <person name="Park H.-S."/>
            <person name="Lee H.K."/>
            <person name="Oh T.K."/>
            <person name="Kim J.F."/>
        </authorList>
    </citation>
    <scope>NUCLEOTIDE SEQUENCE [LARGE SCALE GENOMIC DNA]</scope>
    <source>
        <strain evidence="1 2">KCTC 2396</strain>
    </source>
</reference>
<dbReference type="OrthoDB" id="9771666at2"/>
<dbReference type="EMBL" id="CP000155">
    <property type="protein sequence ID" value="ABC30164.1"/>
    <property type="molecule type" value="Genomic_DNA"/>
</dbReference>
<dbReference type="RefSeq" id="WP_011397232.1">
    <property type="nucleotide sequence ID" value="NC_007645.1"/>
</dbReference>
<name>Q2SGR0_HAHCH</name>
<proteinExistence type="predicted"/>
<protein>
    <submittedName>
        <fullName evidence="1">Uncharacterized protein</fullName>
    </submittedName>
</protein>
<evidence type="ECO:0000313" key="1">
    <source>
        <dbReference type="EMBL" id="ABC30164.1"/>
    </source>
</evidence>
<accession>Q2SGR0</accession>
<sequence length="371" mass="42131">MDRPTANSTKSPDVVKRWALLLTALGCLLPPLDSVQAETPQLDWFWSCNDGNRVVFSSDFNEGLYFQDIQPGKTAEPKLSTNQFSCVRNWINEQKTTMGFGGAFINYEGGDLTERWAQVQPALDDPNNKVLAFALKKPNVNNEKGRVQLDVTGKTGFKELKLKVRMYLSNSFSMLRTYPKTIDWLSLSSWWNNPHWDGDPYPFVVSVNINKPSVKEGQNQLRFAVRARSYNQTTQKWDDALWREVNQTFEVPVGQWISLEYTFIEGDAETGRFQMTATLDNQAPQTIFDIHNYTRHPLDPSPDGVSIISPMKLYTSAELIDYVTANGGLLTIQWDDMKMIGCNTLADCEPDPSIPEKVRMAIPKRPSLELD</sequence>
<dbReference type="Proteomes" id="UP000000238">
    <property type="component" value="Chromosome"/>
</dbReference>
<dbReference type="STRING" id="349521.HCH_03416"/>
<dbReference type="AlphaFoldDB" id="Q2SGR0"/>
<organism evidence="1 2">
    <name type="scientific">Hahella chejuensis (strain KCTC 2396)</name>
    <dbReference type="NCBI Taxonomy" id="349521"/>
    <lineage>
        <taxon>Bacteria</taxon>
        <taxon>Pseudomonadati</taxon>
        <taxon>Pseudomonadota</taxon>
        <taxon>Gammaproteobacteria</taxon>
        <taxon>Oceanospirillales</taxon>
        <taxon>Hahellaceae</taxon>
        <taxon>Hahella</taxon>
    </lineage>
</organism>
<dbReference type="KEGG" id="hch:HCH_03416"/>
<gene>
    <name evidence="1" type="ordered locus">HCH_03416</name>
</gene>
<dbReference type="HOGENOM" id="CLU_745486_0_0_6"/>
<evidence type="ECO:0000313" key="2">
    <source>
        <dbReference type="Proteomes" id="UP000000238"/>
    </source>
</evidence>
<keyword evidence="2" id="KW-1185">Reference proteome</keyword>